<organism evidence="1 2">
    <name type="scientific">Limnohabitans parvus II-B4</name>
    <dbReference type="NCBI Taxonomy" id="1293052"/>
    <lineage>
        <taxon>Bacteria</taxon>
        <taxon>Pseudomonadati</taxon>
        <taxon>Pseudomonadota</taxon>
        <taxon>Betaproteobacteria</taxon>
        <taxon>Burkholderiales</taxon>
        <taxon>Comamonadaceae</taxon>
        <taxon>Limnohabitans</taxon>
    </lineage>
</organism>
<dbReference type="Proteomes" id="UP000250790">
    <property type="component" value="Unassembled WGS sequence"/>
</dbReference>
<evidence type="ECO:0000313" key="1">
    <source>
        <dbReference type="EMBL" id="PUE55803.1"/>
    </source>
</evidence>
<protein>
    <submittedName>
        <fullName evidence="1">Uncharacterized protein</fullName>
    </submittedName>
</protein>
<gene>
    <name evidence="1" type="ORF">B9Z37_04500</name>
</gene>
<sequence>MKNNYSALKKIIETLIYKNLIYSIKDTIASKDADFIIGDFPYWQTDCNIIKSSKRPYSYIHDAKCIVPGYVKAAIEFETKFQKKVLDRYGLVLSSVLHIRCRDGADHLSIEDEEDFNRLKDIEVPFLFINTDEEASRAQQFVDDFDELVFLHALEC</sequence>
<dbReference type="EMBL" id="NESN01000001">
    <property type="protein sequence ID" value="PUE55803.1"/>
    <property type="molecule type" value="Genomic_DNA"/>
</dbReference>
<keyword evidence="2" id="KW-1185">Reference proteome</keyword>
<dbReference type="AlphaFoldDB" id="A0A315EDE5"/>
<evidence type="ECO:0000313" key="2">
    <source>
        <dbReference type="Proteomes" id="UP000250790"/>
    </source>
</evidence>
<comment type="caution">
    <text evidence="1">The sequence shown here is derived from an EMBL/GenBank/DDBJ whole genome shotgun (WGS) entry which is preliminary data.</text>
</comment>
<dbReference type="RefSeq" id="WP_108311793.1">
    <property type="nucleotide sequence ID" value="NZ_NESN01000001.1"/>
</dbReference>
<name>A0A315EDE5_9BURK</name>
<accession>A0A315EDE5</accession>
<proteinExistence type="predicted"/>
<reference evidence="1 2" key="1">
    <citation type="submission" date="2017-04" db="EMBL/GenBank/DDBJ databases">
        <title>Unexpected and diverse lifestyles within the genus Limnohabitans.</title>
        <authorList>
            <person name="Kasalicky V."/>
            <person name="Mehrshad M."/>
            <person name="Andrei S.-A."/>
            <person name="Salcher M."/>
            <person name="Kratochvilova H."/>
            <person name="Simek K."/>
            <person name="Ghai R."/>
        </authorList>
    </citation>
    <scope>NUCLEOTIDE SEQUENCE [LARGE SCALE GENOMIC DNA]</scope>
    <source>
        <strain evidence="1 2">II-B4</strain>
    </source>
</reference>